<comment type="caution">
    <text evidence="2">The sequence shown here is derived from an EMBL/GenBank/DDBJ whole genome shotgun (WGS) entry which is preliminary data.</text>
</comment>
<evidence type="ECO:0000259" key="1">
    <source>
        <dbReference type="PROSITE" id="PS50943"/>
    </source>
</evidence>
<dbReference type="Proteomes" id="UP000230500">
    <property type="component" value="Unassembled WGS sequence"/>
</dbReference>
<accession>A0A2G9IC73</accession>
<organism evidence="2 3">
    <name type="scientific">Prevotella intermedia</name>
    <dbReference type="NCBI Taxonomy" id="28131"/>
    <lineage>
        <taxon>Bacteria</taxon>
        <taxon>Pseudomonadati</taxon>
        <taxon>Bacteroidota</taxon>
        <taxon>Bacteroidia</taxon>
        <taxon>Bacteroidales</taxon>
        <taxon>Prevotellaceae</taxon>
        <taxon>Prevotella</taxon>
    </lineage>
</organism>
<dbReference type="InterPro" id="IPR010982">
    <property type="entry name" value="Lambda_DNA-bd_dom_sf"/>
</dbReference>
<name>A0A2G9IC73_PREIN</name>
<dbReference type="CDD" id="cd00093">
    <property type="entry name" value="HTH_XRE"/>
    <property type="match status" value="1"/>
</dbReference>
<gene>
    <name evidence="2" type="ORF">CUC04_11895</name>
</gene>
<proteinExistence type="predicted"/>
<dbReference type="SUPFAM" id="SSF47413">
    <property type="entry name" value="lambda repressor-like DNA-binding domains"/>
    <property type="match status" value="1"/>
</dbReference>
<evidence type="ECO:0000313" key="3">
    <source>
        <dbReference type="Proteomes" id="UP000230500"/>
    </source>
</evidence>
<evidence type="ECO:0000313" key="2">
    <source>
        <dbReference type="EMBL" id="PIN27333.1"/>
    </source>
</evidence>
<dbReference type="EMBL" id="PESN01000003">
    <property type="protein sequence ID" value="PIN27333.1"/>
    <property type="molecule type" value="Genomic_DNA"/>
</dbReference>
<dbReference type="AlphaFoldDB" id="A0A2G9IC73"/>
<dbReference type="InterPro" id="IPR001387">
    <property type="entry name" value="Cro/C1-type_HTH"/>
</dbReference>
<dbReference type="GO" id="GO:0003677">
    <property type="term" value="F:DNA binding"/>
    <property type="evidence" value="ECO:0007669"/>
    <property type="project" value="InterPro"/>
</dbReference>
<dbReference type="Gene3D" id="1.10.260.40">
    <property type="entry name" value="lambda repressor-like DNA-binding domains"/>
    <property type="match status" value="1"/>
</dbReference>
<dbReference type="SMART" id="SM00530">
    <property type="entry name" value="HTH_XRE"/>
    <property type="match status" value="1"/>
</dbReference>
<sequence>MKDKSKRMEFQKINRIKVVLAENGKTGKWLAEQVGKNEATVSRWCSNKMQPSLDMLVRIAEFLNVNPRQLINGGNKD</sequence>
<dbReference type="PROSITE" id="PS50943">
    <property type="entry name" value="HTH_CROC1"/>
    <property type="match status" value="1"/>
</dbReference>
<feature type="domain" description="HTH cro/C1-type" evidence="1">
    <location>
        <begin position="30"/>
        <end position="70"/>
    </location>
</feature>
<reference evidence="2 3" key="1">
    <citation type="submission" date="2017-11" db="EMBL/GenBank/DDBJ databases">
        <title>Genome sequencing of Prevotella intermedia KCOM 2069.</title>
        <authorList>
            <person name="Kook J.-K."/>
            <person name="Park S.-N."/>
            <person name="Lim Y.K."/>
        </authorList>
    </citation>
    <scope>NUCLEOTIDE SEQUENCE [LARGE SCALE GENOMIC DNA]</scope>
    <source>
        <strain evidence="2 3">KCOM 2069</strain>
    </source>
</reference>
<dbReference type="Pfam" id="PF01381">
    <property type="entry name" value="HTH_3"/>
    <property type="match status" value="1"/>
</dbReference>
<protein>
    <submittedName>
        <fullName evidence="2">Transcriptional regulator</fullName>
    </submittedName>
</protein>